<name>A0A4R4YN09_9ACTN</name>
<reference evidence="2 3" key="1">
    <citation type="submission" date="2019-03" db="EMBL/GenBank/DDBJ databases">
        <title>Draft genome sequences of novel Actinobacteria.</title>
        <authorList>
            <person name="Sahin N."/>
            <person name="Ay H."/>
            <person name="Saygin H."/>
        </authorList>
    </citation>
    <scope>NUCLEOTIDE SEQUENCE [LARGE SCALE GENOMIC DNA]</scope>
    <source>
        <strain evidence="2 3">JCM 13523</strain>
    </source>
</reference>
<dbReference type="RefSeq" id="WP_132177223.1">
    <property type="nucleotide sequence ID" value="NZ_SMKX01000222.1"/>
</dbReference>
<dbReference type="OrthoDB" id="4310518at2"/>
<organism evidence="2 3">
    <name type="scientific">Kribbella antibiotica</name>
    <dbReference type="NCBI Taxonomy" id="190195"/>
    <lineage>
        <taxon>Bacteria</taxon>
        <taxon>Bacillati</taxon>
        <taxon>Actinomycetota</taxon>
        <taxon>Actinomycetes</taxon>
        <taxon>Propionibacteriales</taxon>
        <taxon>Kribbellaceae</taxon>
        <taxon>Kribbella</taxon>
    </lineage>
</organism>
<dbReference type="Gene3D" id="3.40.960.10">
    <property type="entry name" value="VSR Endonuclease"/>
    <property type="match status" value="1"/>
</dbReference>
<keyword evidence="3" id="KW-1185">Reference proteome</keyword>
<dbReference type="SUPFAM" id="SSF52980">
    <property type="entry name" value="Restriction endonuclease-like"/>
    <property type="match status" value="1"/>
</dbReference>
<comment type="caution">
    <text evidence="2">The sequence shown here is derived from an EMBL/GenBank/DDBJ whole genome shotgun (WGS) entry which is preliminary data.</text>
</comment>
<protein>
    <submittedName>
        <fullName evidence="2">DUF559 domain-containing protein</fullName>
    </submittedName>
</protein>
<dbReference type="Proteomes" id="UP000295124">
    <property type="component" value="Unassembled WGS sequence"/>
</dbReference>
<feature type="domain" description="DUF559" evidence="1">
    <location>
        <begin position="180"/>
        <end position="275"/>
    </location>
</feature>
<gene>
    <name evidence="2" type="ORF">E1263_39865</name>
</gene>
<accession>A0A4R4YN09</accession>
<evidence type="ECO:0000313" key="3">
    <source>
        <dbReference type="Proteomes" id="UP000295124"/>
    </source>
</evidence>
<evidence type="ECO:0000259" key="1">
    <source>
        <dbReference type="Pfam" id="PF04480"/>
    </source>
</evidence>
<dbReference type="EMBL" id="SMKX01000222">
    <property type="protein sequence ID" value="TDD44892.1"/>
    <property type="molecule type" value="Genomic_DNA"/>
</dbReference>
<sequence length="291" mass="31602">MSEVAEMLNRRGGVATFGDLRTVMSGRAVRTALAGGDIRRVARGVYALPTSPVALTAARSHGGVVSHVSAAQHWGFGVIDRPALPHVTLRPGRVRRLTGLPCTLHWAEVPAIDDVTTPLRTVLDCIRTLPLAEALAVADSALRAGAIDHDELLQAAARIRGPHRRRILHVAGLADLRAESVLESALRALVIEACLEGFVPQVRVQDAEFSARIDLAHPGLRLGLEADGFEHHGSRQALIRDCRRQVGLTVRGWRILRFSWEDIRYDGQWVVTSIERASGLAPLTNSILRAA</sequence>
<dbReference type="InterPro" id="IPR007569">
    <property type="entry name" value="DUF559"/>
</dbReference>
<dbReference type="AlphaFoldDB" id="A0A4R4YN09"/>
<dbReference type="Pfam" id="PF04480">
    <property type="entry name" value="DUF559"/>
    <property type="match status" value="1"/>
</dbReference>
<evidence type="ECO:0000313" key="2">
    <source>
        <dbReference type="EMBL" id="TDD44892.1"/>
    </source>
</evidence>
<dbReference type="InterPro" id="IPR011335">
    <property type="entry name" value="Restrct_endonuc-II-like"/>
</dbReference>
<proteinExistence type="predicted"/>